<evidence type="ECO:0000256" key="10">
    <source>
        <dbReference type="ARBA" id="ARBA00046435"/>
    </source>
</evidence>
<organism evidence="11 12">
    <name type="scientific">Rousettus aegyptiacus</name>
    <name type="common">Egyptian fruit bat</name>
    <name type="synonym">Pteropus aegyptiacus</name>
    <dbReference type="NCBI Taxonomy" id="9407"/>
    <lineage>
        <taxon>Eukaryota</taxon>
        <taxon>Metazoa</taxon>
        <taxon>Chordata</taxon>
        <taxon>Craniata</taxon>
        <taxon>Vertebrata</taxon>
        <taxon>Euteleostomi</taxon>
        <taxon>Mammalia</taxon>
        <taxon>Eutheria</taxon>
        <taxon>Laurasiatheria</taxon>
        <taxon>Chiroptera</taxon>
        <taxon>Yinpterochiroptera</taxon>
        <taxon>Pteropodoidea</taxon>
        <taxon>Pteropodidae</taxon>
        <taxon>Rousettinae</taxon>
        <taxon>Rousettus</taxon>
    </lineage>
</organism>
<dbReference type="EMBL" id="JACASE010000009">
    <property type="protein sequence ID" value="KAF6436303.1"/>
    <property type="molecule type" value="Genomic_DNA"/>
</dbReference>
<dbReference type="PANTHER" id="PTHR14517:SF11">
    <property type="entry name" value="RIB43A-LIKE WITH COILED-COILS PROTEIN 1"/>
    <property type="match status" value="1"/>
</dbReference>
<evidence type="ECO:0000256" key="7">
    <source>
        <dbReference type="ARBA" id="ARBA00023212"/>
    </source>
</evidence>
<name>A0A7J8ELN0_ROUAE</name>
<comment type="subunit">
    <text evidence="10">Microtubule inner protein component of sperm flagellar doublet microtubules.</text>
</comment>
<evidence type="ECO:0000256" key="9">
    <source>
        <dbReference type="ARBA" id="ARBA00041087"/>
    </source>
</evidence>
<evidence type="ECO:0000256" key="5">
    <source>
        <dbReference type="ARBA" id="ARBA00023054"/>
    </source>
</evidence>
<dbReference type="InterPro" id="IPR008805">
    <property type="entry name" value="RIB43A"/>
</dbReference>
<keyword evidence="7" id="KW-0206">Cytoskeleton</keyword>
<gene>
    <name evidence="11" type="ORF">HJG63_016689</name>
</gene>
<reference evidence="11 12" key="1">
    <citation type="journal article" date="2020" name="Nature">
        <title>Six reference-quality genomes reveal evolution of bat adaptations.</title>
        <authorList>
            <person name="Jebb D."/>
            <person name="Huang Z."/>
            <person name="Pippel M."/>
            <person name="Hughes G.M."/>
            <person name="Lavrichenko K."/>
            <person name="Devanna P."/>
            <person name="Winkler S."/>
            <person name="Jermiin L.S."/>
            <person name="Skirmuntt E.C."/>
            <person name="Katzourakis A."/>
            <person name="Burkitt-Gray L."/>
            <person name="Ray D.A."/>
            <person name="Sullivan K.A.M."/>
            <person name="Roscito J.G."/>
            <person name="Kirilenko B.M."/>
            <person name="Davalos L.M."/>
            <person name="Corthals A.P."/>
            <person name="Power M.L."/>
            <person name="Jones G."/>
            <person name="Ransome R.D."/>
            <person name="Dechmann D.K.N."/>
            <person name="Locatelli A.G."/>
            <person name="Puechmaille S.J."/>
            <person name="Fedrigo O."/>
            <person name="Jarvis E.D."/>
            <person name="Hiller M."/>
            <person name="Vernes S.C."/>
            <person name="Myers E.W."/>
            <person name="Teeling E.C."/>
        </authorList>
    </citation>
    <scope>NUCLEOTIDE SEQUENCE [LARGE SCALE GENOMIC DNA]</scope>
    <source>
        <strain evidence="11">MRouAeg1</strain>
        <tissue evidence="11">Muscle</tissue>
    </source>
</reference>
<comment type="subcellular location">
    <subcellularLocation>
        <location evidence="1">Cytoplasm</location>
        <location evidence="1">Cytoskeleton</location>
        <location evidence="1">Flagellum axoneme</location>
    </subcellularLocation>
</comment>
<keyword evidence="6" id="KW-0969">Cilium</keyword>
<evidence type="ECO:0000256" key="1">
    <source>
        <dbReference type="ARBA" id="ARBA00004611"/>
    </source>
</evidence>
<dbReference type="PANTHER" id="PTHR14517">
    <property type="entry name" value="RIB43A-RELATED"/>
    <property type="match status" value="1"/>
</dbReference>
<comment type="caution">
    <text evidence="11">The sequence shown here is derived from an EMBL/GenBank/DDBJ whole genome shotgun (WGS) entry which is preliminary data.</text>
</comment>
<evidence type="ECO:0000256" key="3">
    <source>
        <dbReference type="ARBA" id="ARBA00022490"/>
    </source>
</evidence>
<evidence type="ECO:0000256" key="8">
    <source>
        <dbReference type="ARBA" id="ARBA00023273"/>
    </source>
</evidence>
<keyword evidence="4" id="KW-0282">Flagellum</keyword>
<keyword evidence="5" id="KW-0175">Coiled coil</keyword>
<proteinExistence type="inferred from homology"/>
<dbReference type="AlphaFoldDB" id="A0A7J8ELN0"/>
<keyword evidence="8" id="KW-0966">Cell projection</keyword>
<accession>A0A7J8ELN0</accession>
<keyword evidence="12" id="KW-1185">Reference proteome</keyword>
<protein>
    <recommendedName>
        <fullName evidence="9">RIB43A-like with coiled-coils protein 1</fullName>
    </recommendedName>
</protein>
<sequence length="222" mass="25905">MFKLDLPPDPKEVAAIEARRNREKERQSRIFNARTRVIGVDVEALNSQVEERRLQEAAERSKDAAYGTNQVQYDLVAQMLEKEEAERTRRLAKKVQDFREQKQQLRNRCEFDPLDPDRFWNEFPACHNDSGPYCGLTSLQYLSGEDLDRAACLRMQQEQFRSSLEKQLHEQQLARIEEQRIEMLNDQLRLAMDTRAAQLAKLEESCRIAMMSAMAKANKAQV</sequence>
<evidence type="ECO:0000256" key="4">
    <source>
        <dbReference type="ARBA" id="ARBA00022846"/>
    </source>
</evidence>
<evidence type="ECO:0000256" key="6">
    <source>
        <dbReference type="ARBA" id="ARBA00023069"/>
    </source>
</evidence>
<comment type="similarity">
    <text evidence="2">Belongs to the RIB43A family.</text>
</comment>
<dbReference type="Pfam" id="PF05914">
    <property type="entry name" value="RIB43A"/>
    <property type="match status" value="1"/>
</dbReference>
<dbReference type="Proteomes" id="UP000593571">
    <property type="component" value="Unassembled WGS sequence"/>
</dbReference>
<evidence type="ECO:0000256" key="2">
    <source>
        <dbReference type="ARBA" id="ARBA00006875"/>
    </source>
</evidence>
<evidence type="ECO:0000313" key="12">
    <source>
        <dbReference type="Proteomes" id="UP000593571"/>
    </source>
</evidence>
<keyword evidence="3" id="KW-0963">Cytoplasm</keyword>
<evidence type="ECO:0000313" key="11">
    <source>
        <dbReference type="EMBL" id="KAF6436303.1"/>
    </source>
</evidence>